<keyword evidence="3" id="KW-1185">Reference proteome</keyword>
<proteinExistence type="predicted"/>
<feature type="region of interest" description="Disordered" evidence="1">
    <location>
        <begin position="169"/>
        <end position="283"/>
    </location>
</feature>
<dbReference type="AlphaFoldDB" id="A0AAV2Q0V3"/>
<dbReference type="Proteomes" id="UP001497623">
    <property type="component" value="Unassembled WGS sequence"/>
</dbReference>
<evidence type="ECO:0000313" key="2">
    <source>
        <dbReference type="EMBL" id="CAL4068144.1"/>
    </source>
</evidence>
<protein>
    <submittedName>
        <fullName evidence="2">Uncharacterized protein</fullName>
    </submittedName>
</protein>
<dbReference type="Pfam" id="PF14388">
    <property type="entry name" value="DUF4419"/>
    <property type="match status" value="1"/>
</dbReference>
<name>A0AAV2Q0V3_MEGNR</name>
<comment type="caution">
    <text evidence="2">The sequence shown here is derived from an EMBL/GenBank/DDBJ whole genome shotgun (WGS) entry which is preliminary data.</text>
</comment>
<evidence type="ECO:0000313" key="3">
    <source>
        <dbReference type="Proteomes" id="UP001497623"/>
    </source>
</evidence>
<accession>A0AAV2Q0V3</accession>
<sequence>GIPGVEMKGTQTDWYNLLDKINRLQSLLTPINKYLHLTPWFKNATKVFNNLYETYKGNPNAEWWSNILSWTERHGSGQHSYFSGWFPDFFGAKNEPGDYLAFPSDLVTVPIHISDTHNPPPVEDDAILVAGIIGFNVENGTNSQNYPVVEPKHAWSLLLPETSPVADRLTGRYTGNVPVAPASHQPNSQAQRHDVFTGSQDNTQTNSRGTQNRPQGSLLGTQFHPQGSPLGTQGHLQGFPQGPQSRPQGNFPPQGVFQGTQGRQQELFQETQRRSQNQFGGAP</sequence>
<feature type="compositionally biased region" description="Polar residues" evidence="1">
    <location>
        <begin position="197"/>
        <end position="235"/>
    </location>
</feature>
<gene>
    <name evidence="2" type="ORF">MNOR_LOCUS7002</name>
</gene>
<reference evidence="2 3" key="1">
    <citation type="submission" date="2024-05" db="EMBL/GenBank/DDBJ databases">
        <authorList>
            <person name="Wallberg A."/>
        </authorList>
    </citation>
    <scope>NUCLEOTIDE SEQUENCE [LARGE SCALE GENOMIC DNA]</scope>
</reference>
<dbReference type="PANTHER" id="PTHR31252:SF11">
    <property type="entry name" value="DUF4419 DOMAIN-CONTAINING PROTEIN"/>
    <property type="match status" value="1"/>
</dbReference>
<dbReference type="PANTHER" id="PTHR31252">
    <property type="entry name" value="DUF4419 DOMAIN-CONTAINING PROTEIN"/>
    <property type="match status" value="1"/>
</dbReference>
<dbReference type="EMBL" id="CAXKWB010003000">
    <property type="protein sequence ID" value="CAL4068144.1"/>
    <property type="molecule type" value="Genomic_DNA"/>
</dbReference>
<feature type="compositionally biased region" description="Polar residues" evidence="1">
    <location>
        <begin position="257"/>
        <end position="283"/>
    </location>
</feature>
<organism evidence="2 3">
    <name type="scientific">Meganyctiphanes norvegica</name>
    <name type="common">Northern krill</name>
    <name type="synonym">Thysanopoda norvegica</name>
    <dbReference type="NCBI Taxonomy" id="48144"/>
    <lineage>
        <taxon>Eukaryota</taxon>
        <taxon>Metazoa</taxon>
        <taxon>Ecdysozoa</taxon>
        <taxon>Arthropoda</taxon>
        <taxon>Crustacea</taxon>
        <taxon>Multicrustacea</taxon>
        <taxon>Malacostraca</taxon>
        <taxon>Eumalacostraca</taxon>
        <taxon>Eucarida</taxon>
        <taxon>Euphausiacea</taxon>
        <taxon>Euphausiidae</taxon>
        <taxon>Meganyctiphanes</taxon>
    </lineage>
</organism>
<evidence type="ECO:0000256" key="1">
    <source>
        <dbReference type="SAM" id="MobiDB-lite"/>
    </source>
</evidence>
<feature type="non-terminal residue" evidence="2">
    <location>
        <position position="1"/>
    </location>
</feature>
<dbReference type="InterPro" id="IPR025533">
    <property type="entry name" value="DUF4419"/>
</dbReference>